<name>A0A813KF62_POLGL</name>
<proteinExistence type="predicted"/>
<gene>
    <name evidence="1" type="ORF">PGLA2088_LOCUS32547</name>
</gene>
<dbReference type="AlphaFoldDB" id="A0A813KF62"/>
<dbReference type="Proteomes" id="UP000626109">
    <property type="component" value="Unassembled WGS sequence"/>
</dbReference>
<comment type="caution">
    <text evidence="1">The sequence shown here is derived from an EMBL/GenBank/DDBJ whole genome shotgun (WGS) entry which is preliminary data.</text>
</comment>
<evidence type="ECO:0000313" key="2">
    <source>
        <dbReference type="Proteomes" id="UP000626109"/>
    </source>
</evidence>
<reference evidence="1" key="1">
    <citation type="submission" date="2021-02" db="EMBL/GenBank/DDBJ databases">
        <authorList>
            <person name="Dougan E. K."/>
            <person name="Rhodes N."/>
            <person name="Thang M."/>
            <person name="Chan C."/>
        </authorList>
    </citation>
    <scope>NUCLEOTIDE SEQUENCE</scope>
</reference>
<sequence length="210" mass="24014">MHLGLKTNIEIDKTAITTTTTTANSNKTSNKQVQNNSNCNKVAHHRHDLVHLVCRQLAGALVQVDVALLAHLSAPATMFRNMKTSQNIINTPCFQNMTHQPWCTKLHTMLEMRRPMPLMAVRANITLDVFRAQNENNINKTIIITTTTNNNKHNNNSNCNQVTFWRPSTFVLHLSAPAAMIQHMKKHSNTYTKKHNVFRKHNKTLLKRYV</sequence>
<evidence type="ECO:0000313" key="1">
    <source>
        <dbReference type="EMBL" id="CAE8702682.1"/>
    </source>
</evidence>
<accession>A0A813KF62</accession>
<organism evidence="1 2">
    <name type="scientific">Polarella glacialis</name>
    <name type="common">Dinoflagellate</name>
    <dbReference type="NCBI Taxonomy" id="89957"/>
    <lineage>
        <taxon>Eukaryota</taxon>
        <taxon>Sar</taxon>
        <taxon>Alveolata</taxon>
        <taxon>Dinophyceae</taxon>
        <taxon>Suessiales</taxon>
        <taxon>Suessiaceae</taxon>
        <taxon>Polarella</taxon>
    </lineage>
</organism>
<protein>
    <submittedName>
        <fullName evidence="1">Uncharacterized protein</fullName>
    </submittedName>
</protein>
<dbReference type="EMBL" id="CAJNNW010030174">
    <property type="protein sequence ID" value="CAE8702682.1"/>
    <property type="molecule type" value="Genomic_DNA"/>
</dbReference>